<reference evidence="3 4" key="1">
    <citation type="submission" date="2016-10" db="EMBL/GenBank/DDBJ databases">
        <authorList>
            <person name="de Groot N.N."/>
        </authorList>
    </citation>
    <scope>NUCLEOTIDE SEQUENCE [LARGE SCALE GENOMIC DNA]</scope>
    <source>
        <strain evidence="3 4">LMG 24775</strain>
    </source>
</reference>
<evidence type="ECO:0000259" key="1">
    <source>
        <dbReference type="Pfam" id="PF09345"/>
    </source>
</evidence>
<organism evidence="3 4">
    <name type="scientific">Delftia lacustris</name>
    <dbReference type="NCBI Taxonomy" id="558537"/>
    <lineage>
        <taxon>Bacteria</taxon>
        <taxon>Pseudomonadati</taxon>
        <taxon>Pseudomonadota</taxon>
        <taxon>Betaproteobacteria</taxon>
        <taxon>Burkholderiales</taxon>
        <taxon>Comamonadaceae</taxon>
        <taxon>Delftia</taxon>
    </lineage>
</organism>
<name>A0A1H3QGC0_9BURK</name>
<dbReference type="Proteomes" id="UP000595064">
    <property type="component" value="Chromosome"/>
</dbReference>
<feature type="domain" description="SiaC family regulatory phosphoprotein" evidence="1">
    <location>
        <begin position="7"/>
        <end position="124"/>
    </location>
</feature>
<dbReference type="InterPro" id="IPR018530">
    <property type="entry name" value="SiaC"/>
</dbReference>
<sequence>MQALKSERTSVTPEVVFSPAEQLLRIEGECYPENPLPFFNPILSMLGRYFEASQPPRFVAEMKLQYINSASTMGLRSLFALLDQAGQKGTDIRVVWAFDEEDDAIEELGADLVEDFANLVLERQPYSN</sequence>
<gene>
    <name evidence="2" type="ORF">I6G47_16735</name>
    <name evidence="3" type="ORF">SAMN05421547_112150</name>
</gene>
<dbReference type="EMBL" id="FNPE01000012">
    <property type="protein sequence ID" value="SDZ12340.1"/>
    <property type="molecule type" value="Genomic_DNA"/>
</dbReference>
<protein>
    <submittedName>
        <fullName evidence="2">DUF1987 domain-containing protein</fullName>
    </submittedName>
</protein>
<evidence type="ECO:0000313" key="2">
    <source>
        <dbReference type="EMBL" id="QPS78675.1"/>
    </source>
</evidence>
<evidence type="ECO:0000313" key="3">
    <source>
        <dbReference type="EMBL" id="SDZ12340.1"/>
    </source>
</evidence>
<dbReference type="EMBL" id="CP065748">
    <property type="protein sequence ID" value="QPS78675.1"/>
    <property type="molecule type" value="Genomic_DNA"/>
</dbReference>
<evidence type="ECO:0000313" key="5">
    <source>
        <dbReference type="Proteomes" id="UP000595064"/>
    </source>
</evidence>
<dbReference type="KEGG" id="dla:I6G47_16735"/>
<dbReference type="GeneID" id="94694643"/>
<keyword evidence="5" id="KW-1185">Reference proteome</keyword>
<dbReference type="AlphaFoldDB" id="A0A1H3QGC0"/>
<dbReference type="RefSeq" id="WP_016447926.1">
    <property type="nucleotide sequence ID" value="NZ_AP025556.1"/>
</dbReference>
<accession>A0A1H3QGC0</accession>
<reference evidence="2 5" key="2">
    <citation type="submission" date="2020-12" db="EMBL/GenBank/DDBJ databases">
        <title>FDA dAtabase for Regulatory Grade micrObial Sequences (FDA-ARGOS): Supporting development and validation of Infectious Disease Dx tests.</title>
        <authorList>
            <person name="Sproer C."/>
            <person name="Gronow S."/>
            <person name="Severitt S."/>
            <person name="Schroder I."/>
            <person name="Tallon L."/>
            <person name="Sadzewicz L."/>
            <person name="Zhao X."/>
            <person name="Boylan J."/>
            <person name="Ott S."/>
            <person name="Bowen H."/>
            <person name="Vavikolanu K."/>
            <person name="Mehta A."/>
            <person name="Aluvathingal J."/>
            <person name="Nadendla S."/>
            <person name="Lowell S."/>
            <person name="Myers T."/>
            <person name="Yan Y."/>
            <person name="Sichtig H."/>
        </authorList>
    </citation>
    <scope>NUCLEOTIDE SEQUENCE [LARGE SCALE GENOMIC DNA]</scope>
    <source>
        <strain evidence="2 5">FDAARGOS_890</strain>
    </source>
</reference>
<dbReference type="Proteomes" id="UP000183417">
    <property type="component" value="Unassembled WGS sequence"/>
</dbReference>
<evidence type="ECO:0000313" key="4">
    <source>
        <dbReference type="Proteomes" id="UP000183417"/>
    </source>
</evidence>
<dbReference type="Pfam" id="PF09345">
    <property type="entry name" value="SiaC"/>
    <property type="match status" value="1"/>
</dbReference>
<proteinExistence type="predicted"/>